<evidence type="ECO:0000256" key="3">
    <source>
        <dbReference type="ARBA" id="ARBA00023163"/>
    </source>
</evidence>
<feature type="region of interest" description="Disordered" evidence="5">
    <location>
        <begin position="20"/>
        <end position="47"/>
    </location>
</feature>
<evidence type="ECO:0000313" key="8">
    <source>
        <dbReference type="Proteomes" id="UP000316621"/>
    </source>
</evidence>
<feature type="compositionally biased region" description="Basic and acidic residues" evidence="5">
    <location>
        <begin position="179"/>
        <end position="195"/>
    </location>
</feature>
<dbReference type="AlphaFoldDB" id="A0A4Y7I9R4"/>
<dbReference type="InterPro" id="IPR051358">
    <property type="entry name" value="TF_AMS/ICE1/BHLH6-like"/>
</dbReference>
<sequence>MQEEEENIYEEVVIVDNSHHNHHQVQHRHHSSTLTSSTGLETDNAAAPSMGGVEDDLMSTSMMSGFDYDIINYERDEDRYNHQSGQDLSDYENHPSDNLLLDVTDNFQPNCSTNQYYDMTETSTLQQQAADVCYNHHQAQTSLPFMPFLIDYVPIDADDNKLPDRQPSTAPYQQPPEDQGPHVREQEQRPEEHGQQRPPLPIIVTDDVQEQKKRRRQHKQVLVDHVEDEEEENVDLVPNESSRVISKNLMSERNRRKRLNQQLLTLRSIVPNITKMDKRSVLVDALAHLQNILRQTEIEIENQNKNSSTIAVDDHGEGMLDSTMSPNSSVLNVKMDHIPCHGLALPEKNVVDVNVDDDQLQPLLQTVLPIEPALTSLPSERAIFPAIIKMEAEKLDEERYLIKIVFNKVLGTMGQVQRSVEMLKGFDFINVSVSEYDQHHMQSSCFLHVKKIKGFLPVTNEDDILNMLKATAEQLGLLLSLAAYSS</sequence>
<feature type="non-terminal residue" evidence="7">
    <location>
        <position position="486"/>
    </location>
</feature>
<feature type="domain" description="BHLH" evidence="6">
    <location>
        <begin position="243"/>
        <end position="292"/>
    </location>
</feature>
<feature type="region of interest" description="Disordered" evidence="5">
    <location>
        <begin position="157"/>
        <end position="203"/>
    </location>
</feature>
<name>A0A4Y7I9R4_PAPSO</name>
<dbReference type="Gene3D" id="4.10.280.10">
    <property type="entry name" value="Helix-loop-helix DNA-binding domain"/>
    <property type="match status" value="1"/>
</dbReference>
<evidence type="ECO:0000256" key="2">
    <source>
        <dbReference type="ARBA" id="ARBA00023015"/>
    </source>
</evidence>
<accession>A0A4Y7I9R4</accession>
<dbReference type="InterPro" id="IPR036638">
    <property type="entry name" value="HLH_DNA-bd_sf"/>
</dbReference>
<organism evidence="7 8">
    <name type="scientific">Papaver somniferum</name>
    <name type="common">Opium poppy</name>
    <dbReference type="NCBI Taxonomy" id="3469"/>
    <lineage>
        <taxon>Eukaryota</taxon>
        <taxon>Viridiplantae</taxon>
        <taxon>Streptophyta</taxon>
        <taxon>Embryophyta</taxon>
        <taxon>Tracheophyta</taxon>
        <taxon>Spermatophyta</taxon>
        <taxon>Magnoliopsida</taxon>
        <taxon>Ranunculales</taxon>
        <taxon>Papaveraceae</taxon>
        <taxon>Papaveroideae</taxon>
        <taxon>Papaver</taxon>
    </lineage>
</organism>
<dbReference type="InterPro" id="IPR011598">
    <property type="entry name" value="bHLH_dom"/>
</dbReference>
<gene>
    <name evidence="7" type="ORF">C5167_038526</name>
</gene>
<reference evidence="7 8" key="1">
    <citation type="journal article" date="2018" name="Science">
        <title>The opium poppy genome and morphinan production.</title>
        <authorList>
            <person name="Guo L."/>
            <person name="Winzer T."/>
            <person name="Yang X."/>
            <person name="Li Y."/>
            <person name="Ning Z."/>
            <person name="He Z."/>
            <person name="Teodor R."/>
            <person name="Lu Y."/>
            <person name="Bowser T.A."/>
            <person name="Graham I.A."/>
            <person name="Ye K."/>
        </authorList>
    </citation>
    <scope>NUCLEOTIDE SEQUENCE [LARGE SCALE GENOMIC DNA]</scope>
    <source>
        <strain evidence="8">cv. HN1</strain>
        <tissue evidence="7">Leaves</tissue>
    </source>
</reference>
<dbReference type="GO" id="GO:0046983">
    <property type="term" value="F:protein dimerization activity"/>
    <property type="evidence" value="ECO:0007669"/>
    <property type="project" value="InterPro"/>
</dbReference>
<dbReference type="SMART" id="SM00353">
    <property type="entry name" value="HLH"/>
    <property type="match status" value="1"/>
</dbReference>
<evidence type="ECO:0000313" key="7">
    <source>
        <dbReference type="EMBL" id="RZC45574.1"/>
    </source>
</evidence>
<comment type="subcellular location">
    <subcellularLocation>
        <location evidence="1">Nucleus</location>
    </subcellularLocation>
</comment>
<feature type="compositionally biased region" description="Basic residues" evidence="5">
    <location>
        <begin position="20"/>
        <end position="31"/>
    </location>
</feature>
<keyword evidence="4" id="KW-0539">Nucleus</keyword>
<dbReference type="Pfam" id="PF00010">
    <property type="entry name" value="HLH"/>
    <property type="match status" value="1"/>
</dbReference>
<dbReference type="PROSITE" id="PS50888">
    <property type="entry name" value="BHLH"/>
    <property type="match status" value="1"/>
</dbReference>
<proteinExistence type="predicted"/>
<keyword evidence="2" id="KW-0805">Transcription regulation</keyword>
<evidence type="ECO:0000259" key="6">
    <source>
        <dbReference type="PROSITE" id="PS50888"/>
    </source>
</evidence>
<dbReference type="EMBL" id="CM010715">
    <property type="protein sequence ID" value="RZC45574.1"/>
    <property type="molecule type" value="Genomic_DNA"/>
</dbReference>
<evidence type="ECO:0000256" key="1">
    <source>
        <dbReference type="ARBA" id="ARBA00004123"/>
    </source>
</evidence>
<dbReference type="GO" id="GO:0005634">
    <property type="term" value="C:nucleus"/>
    <property type="evidence" value="ECO:0007669"/>
    <property type="project" value="UniProtKB-SubCell"/>
</dbReference>
<evidence type="ECO:0000256" key="5">
    <source>
        <dbReference type="SAM" id="MobiDB-lite"/>
    </source>
</evidence>
<protein>
    <recommendedName>
        <fullName evidence="6">BHLH domain-containing protein</fullName>
    </recommendedName>
</protein>
<evidence type="ECO:0000256" key="4">
    <source>
        <dbReference type="ARBA" id="ARBA00023242"/>
    </source>
</evidence>
<dbReference type="GO" id="GO:0043565">
    <property type="term" value="F:sequence-specific DNA binding"/>
    <property type="evidence" value="ECO:0007669"/>
    <property type="project" value="TreeGrafter"/>
</dbReference>
<feature type="compositionally biased region" description="Low complexity" evidence="5">
    <location>
        <begin position="32"/>
        <end position="42"/>
    </location>
</feature>
<dbReference type="PANTHER" id="PTHR31945">
    <property type="entry name" value="TRANSCRIPTION FACTOR SCREAM2-RELATED"/>
    <property type="match status" value="1"/>
</dbReference>
<dbReference type="PANTHER" id="PTHR31945:SF26">
    <property type="entry name" value="TRANSCRIPTION FACTOR BHLH35"/>
    <property type="match status" value="1"/>
</dbReference>
<dbReference type="Gramene" id="RZC45574">
    <property type="protein sequence ID" value="RZC45574"/>
    <property type="gene ID" value="C5167_038526"/>
</dbReference>
<keyword evidence="3" id="KW-0804">Transcription</keyword>
<dbReference type="GO" id="GO:0003700">
    <property type="term" value="F:DNA-binding transcription factor activity"/>
    <property type="evidence" value="ECO:0007669"/>
    <property type="project" value="TreeGrafter"/>
</dbReference>
<dbReference type="SUPFAM" id="SSF47459">
    <property type="entry name" value="HLH, helix-loop-helix DNA-binding domain"/>
    <property type="match status" value="1"/>
</dbReference>
<keyword evidence="8" id="KW-1185">Reference proteome</keyword>
<dbReference type="Proteomes" id="UP000316621">
    <property type="component" value="Chromosome 1"/>
</dbReference>